<evidence type="ECO:0000256" key="14">
    <source>
        <dbReference type="ARBA" id="ARBA00022840"/>
    </source>
</evidence>
<evidence type="ECO:0000256" key="9">
    <source>
        <dbReference type="ARBA" id="ARBA00012523"/>
    </source>
</evidence>
<keyword evidence="14" id="KW-0067">ATP-binding</keyword>
<evidence type="ECO:0000256" key="5">
    <source>
        <dbReference type="ARBA" id="ARBA00004692"/>
    </source>
</evidence>
<comment type="catalytic activity">
    <reaction evidence="3">
        <text>adenosylcob(III)inamide + GTP = adenosylcob(III)inamide phosphate + GDP + H(+)</text>
        <dbReference type="Rhea" id="RHEA:15765"/>
        <dbReference type="ChEBI" id="CHEBI:2480"/>
        <dbReference type="ChEBI" id="CHEBI:15378"/>
        <dbReference type="ChEBI" id="CHEBI:37565"/>
        <dbReference type="ChEBI" id="CHEBI:58189"/>
        <dbReference type="ChEBI" id="CHEBI:58502"/>
        <dbReference type="EC" id="2.7.1.156"/>
    </reaction>
</comment>
<dbReference type="Pfam" id="PF02283">
    <property type="entry name" value="CobU"/>
    <property type="match status" value="1"/>
</dbReference>
<dbReference type="GO" id="GO:0005524">
    <property type="term" value="F:ATP binding"/>
    <property type="evidence" value="ECO:0007669"/>
    <property type="project" value="UniProtKB-KW"/>
</dbReference>
<evidence type="ECO:0000256" key="8">
    <source>
        <dbReference type="ARBA" id="ARBA00012016"/>
    </source>
</evidence>
<name>A0A6N2V9P3_BLAHA</name>
<keyword evidence="10" id="KW-0169">Cobalamin biosynthesis</keyword>
<evidence type="ECO:0000256" key="1">
    <source>
        <dbReference type="ARBA" id="ARBA00000312"/>
    </source>
</evidence>
<keyword evidence="13" id="KW-0418">Kinase</keyword>
<evidence type="ECO:0000256" key="3">
    <source>
        <dbReference type="ARBA" id="ARBA00001522"/>
    </source>
</evidence>
<dbReference type="PANTHER" id="PTHR34848">
    <property type="match status" value="1"/>
</dbReference>
<evidence type="ECO:0000313" key="18">
    <source>
        <dbReference type="EMBL" id="VYT27144.1"/>
    </source>
</evidence>
<evidence type="ECO:0000256" key="4">
    <source>
        <dbReference type="ARBA" id="ARBA00003889"/>
    </source>
</evidence>
<dbReference type="AlphaFoldDB" id="A0A6N2V9P3"/>
<evidence type="ECO:0000256" key="17">
    <source>
        <dbReference type="ARBA" id="ARBA00030571"/>
    </source>
</evidence>
<proteinExistence type="inferred from homology"/>
<dbReference type="GO" id="GO:0008820">
    <property type="term" value="F:cobinamide phosphate guanylyltransferase activity"/>
    <property type="evidence" value="ECO:0007669"/>
    <property type="project" value="UniProtKB-EC"/>
</dbReference>
<comment type="function">
    <text evidence="4">Catalyzes ATP-dependent phosphorylation of adenosylcobinamide and addition of GMP to adenosylcobinamide phosphate.</text>
</comment>
<sequence length="128" mass="14723">MKLIIGGAFQGKKEYVKEKFSLSEEQMTDGKNAEYDDIFHCTCLYHFHEWVKKGLEKEWDFENLAEKIQEKNPDLIVISNELGYGVVPIDAFDRKYRESTGRLCTQLAAKSRQVIRVVCGLGMVIKDA</sequence>
<dbReference type="GO" id="GO:0043752">
    <property type="term" value="F:adenosylcobinamide kinase activity"/>
    <property type="evidence" value="ECO:0007669"/>
    <property type="project" value="UniProtKB-EC"/>
</dbReference>
<organism evidence="18">
    <name type="scientific">Blautia hansenii</name>
    <name type="common">Ruminococcus hansenii</name>
    <dbReference type="NCBI Taxonomy" id="1322"/>
    <lineage>
        <taxon>Bacteria</taxon>
        <taxon>Bacillati</taxon>
        <taxon>Bacillota</taxon>
        <taxon>Clostridia</taxon>
        <taxon>Lachnospirales</taxon>
        <taxon>Lachnospiraceae</taxon>
        <taxon>Blautia</taxon>
    </lineage>
</organism>
<comment type="pathway">
    <text evidence="5">Cofactor biosynthesis; adenosylcobalamin biosynthesis; adenosylcobalamin from cob(II)yrinate a,c-diamide: step 6/7.</text>
</comment>
<evidence type="ECO:0000256" key="6">
    <source>
        <dbReference type="ARBA" id="ARBA00005159"/>
    </source>
</evidence>
<dbReference type="UniPathway" id="UPA00148">
    <property type="reaction ID" value="UER00236"/>
</dbReference>
<keyword evidence="15" id="KW-0342">GTP-binding</keyword>
<dbReference type="GO" id="GO:0005525">
    <property type="term" value="F:GTP binding"/>
    <property type="evidence" value="ECO:0007669"/>
    <property type="project" value="UniProtKB-KW"/>
</dbReference>
<keyword evidence="12" id="KW-0547">Nucleotide-binding</keyword>
<evidence type="ECO:0000256" key="7">
    <source>
        <dbReference type="ARBA" id="ARBA00007490"/>
    </source>
</evidence>
<gene>
    <name evidence="18" type="primary">cobP</name>
    <name evidence="18" type="ORF">BHLFYP23_00958</name>
</gene>
<evidence type="ECO:0000256" key="10">
    <source>
        <dbReference type="ARBA" id="ARBA00022573"/>
    </source>
</evidence>
<comment type="catalytic activity">
    <reaction evidence="2">
        <text>adenosylcob(III)inamide phosphate + GTP + H(+) = adenosylcob(III)inamide-GDP + diphosphate</text>
        <dbReference type="Rhea" id="RHEA:22712"/>
        <dbReference type="ChEBI" id="CHEBI:15378"/>
        <dbReference type="ChEBI" id="CHEBI:33019"/>
        <dbReference type="ChEBI" id="CHEBI:37565"/>
        <dbReference type="ChEBI" id="CHEBI:58502"/>
        <dbReference type="ChEBI" id="CHEBI:60487"/>
        <dbReference type="EC" id="2.7.7.62"/>
    </reaction>
</comment>
<dbReference type="InterPro" id="IPR027417">
    <property type="entry name" value="P-loop_NTPase"/>
</dbReference>
<accession>A0A6N2V9P3</accession>
<dbReference type="Gene3D" id="3.40.50.300">
    <property type="entry name" value="P-loop containing nucleotide triphosphate hydrolases"/>
    <property type="match status" value="1"/>
</dbReference>
<reference evidence="18" key="1">
    <citation type="submission" date="2019-11" db="EMBL/GenBank/DDBJ databases">
        <authorList>
            <person name="Feng L."/>
        </authorList>
    </citation>
    <scope>NUCLEOTIDE SEQUENCE</scope>
    <source>
        <strain evidence="18">BhanseniiLFYP23</strain>
    </source>
</reference>
<dbReference type="GO" id="GO:0009236">
    <property type="term" value="P:cobalamin biosynthetic process"/>
    <property type="evidence" value="ECO:0007669"/>
    <property type="project" value="UniProtKB-UniPathway"/>
</dbReference>
<dbReference type="PANTHER" id="PTHR34848:SF1">
    <property type="entry name" value="BIFUNCTIONAL ADENOSYLCOBALAMIN BIOSYNTHESIS PROTEIN COBU"/>
    <property type="match status" value="1"/>
</dbReference>
<comment type="catalytic activity">
    <reaction evidence="1">
        <text>adenosylcob(III)inamide + ATP = adenosylcob(III)inamide phosphate + ADP + H(+)</text>
        <dbReference type="Rhea" id="RHEA:15769"/>
        <dbReference type="ChEBI" id="CHEBI:2480"/>
        <dbReference type="ChEBI" id="CHEBI:15378"/>
        <dbReference type="ChEBI" id="CHEBI:30616"/>
        <dbReference type="ChEBI" id="CHEBI:58502"/>
        <dbReference type="ChEBI" id="CHEBI:456216"/>
        <dbReference type="EC" id="2.7.1.156"/>
    </reaction>
</comment>
<dbReference type="EMBL" id="CACRSY010000015">
    <property type="protein sequence ID" value="VYT27144.1"/>
    <property type="molecule type" value="Genomic_DNA"/>
</dbReference>
<evidence type="ECO:0000256" key="12">
    <source>
        <dbReference type="ARBA" id="ARBA00022741"/>
    </source>
</evidence>
<dbReference type="EC" id="2.7.7.62" evidence="9"/>
<dbReference type="InterPro" id="IPR003203">
    <property type="entry name" value="CobU/CobP"/>
</dbReference>
<keyword evidence="11 18" id="KW-0808">Transferase</keyword>
<comment type="pathway">
    <text evidence="6">Cofactor biosynthesis; adenosylcobalamin biosynthesis; adenosylcobalamin from cob(II)yrinate a,c-diamide: step 5/7.</text>
</comment>
<dbReference type="EC" id="2.7.1.156" evidence="8"/>
<evidence type="ECO:0000256" key="2">
    <source>
        <dbReference type="ARBA" id="ARBA00000711"/>
    </source>
</evidence>
<dbReference type="SUPFAM" id="SSF52540">
    <property type="entry name" value="P-loop containing nucleoside triphosphate hydrolases"/>
    <property type="match status" value="1"/>
</dbReference>
<dbReference type="RefSeq" id="WP_003021489.1">
    <property type="nucleotide sequence ID" value="NZ_CACRSY010000015.1"/>
</dbReference>
<evidence type="ECO:0000256" key="11">
    <source>
        <dbReference type="ARBA" id="ARBA00022679"/>
    </source>
</evidence>
<evidence type="ECO:0000256" key="13">
    <source>
        <dbReference type="ARBA" id="ARBA00022777"/>
    </source>
</evidence>
<evidence type="ECO:0000256" key="16">
    <source>
        <dbReference type="ARBA" id="ARBA00029570"/>
    </source>
</evidence>
<protein>
    <recommendedName>
        <fullName evidence="16">Adenosylcobinamide kinase</fullName>
        <ecNumber evidence="8">2.7.1.156</ecNumber>
        <ecNumber evidence="9">2.7.7.62</ecNumber>
    </recommendedName>
    <alternativeName>
        <fullName evidence="17">Adenosylcobinamide-phosphate guanylyltransferase</fullName>
    </alternativeName>
</protein>
<evidence type="ECO:0000256" key="15">
    <source>
        <dbReference type="ARBA" id="ARBA00023134"/>
    </source>
</evidence>
<comment type="similarity">
    <text evidence="7">Belongs to the CobU/CobP family.</text>
</comment>